<organism evidence="7 8">
    <name type="scientific">Candidatus Alistipes avicola</name>
    <dbReference type="NCBI Taxonomy" id="2838432"/>
    <lineage>
        <taxon>Bacteria</taxon>
        <taxon>Pseudomonadati</taxon>
        <taxon>Bacteroidota</taxon>
        <taxon>Bacteroidia</taxon>
        <taxon>Bacteroidales</taxon>
        <taxon>Rikenellaceae</taxon>
        <taxon>Alistipes</taxon>
    </lineage>
</organism>
<dbReference type="PANTHER" id="PTHR43806:SF11">
    <property type="entry name" value="CEREVISIN-RELATED"/>
    <property type="match status" value="1"/>
</dbReference>
<dbReference type="GO" id="GO:0006508">
    <property type="term" value="P:proteolysis"/>
    <property type="evidence" value="ECO:0007669"/>
    <property type="project" value="UniProtKB-KW"/>
</dbReference>
<dbReference type="GO" id="GO:0004252">
    <property type="term" value="F:serine-type endopeptidase activity"/>
    <property type="evidence" value="ECO:0007669"/>
    <property type="project" value="UniProtKB-UniRule"/>
</dbReference>
<comment type="similarity">
    <text evidence="1 5">Belongs to the peptidase S8 family.</text>
</comment>
<gene>
    <name evidence="7" type="ORF">H9779_04910</name>
</gene>
<dbReference type="PRINTS" id="PR00723">
    <property type="entry name" value="SUBTILISIN"/>
</dbReference>
<dbReference type="EMBL" id="DWYR01000013">
    <property type="protein sequence ID" value="HJA98921.1"/>
    <property type="molecule type" value="Genomic_DNA"/>
</dbReference>
<evidence type="ECO:0000256" key="3">
    <source>
        <dbReference type="ARBA" id="ARBA00022801"/>
    </source>
</evidence>
<proteinExistence type="inferred from homology"/>
<keyword evidence="2 5" id="KW-0645">Protease</keyword>
<dbReference type="AlphaFoldDB" id="A0A9D2L459"/>
<evidence type="ECO:0000256" key="2">
    <source>
        <dbReference type="ARBA" id="ARBA00022670"/>
    </source>
</evidence>
<keyword evidence="4 5" id="KW-0720">Serine protease</keyword>
<protein>
    <submittedName>
        <fullName evidence="7">S8 family serine peptidase</fullName>
    </submittedName>
</protein>
<evidence type="ECO:0000256" key="4">
    <source>
        <dbReference type="ARBA" id="ARBA00022825"/>
    </source>
</evidence>
<dbReference type="InterPro" id="IPR050131">
    <property type="entry name" value="Peptidase_S8_subtilisin-like"/>
</dbReference>
<feature type="active site" description="Charge relay system" evidence="5">
    <location>
        <position position="486"/>
    </location>
</feature>
<dbReference type="InterPro" id="IPR023828">
    <property type="entry name" value="Peptidase_S8_Ser-AS"/>
</dbReference>
<evidence type="ECO:0000313" key="8">
    <source>
        <dbReference type="Proteomes" id="UP000824259"/>
    </source>
</evidence>
<keyword evidence="3 5" id="KW-0378">Hydrolase</keyword>
<feature type="active site" description="Charge relay system" evidence="5">
    <location>
        <position position="231"/>
    </location>
</feature>
<feature type="domain" description="Peptidase S8/S53" evidence="6">
    <location>
        <begin position="224"/>
        <end position="523"/>
    </location>
</feature>
<dbReference type="InterPro" id="IPR000209">
    <property type="entry name" value="Peptidase_S8/S53_dom"/>
</dbReference>
<evidence type="ECO:0000256" key="1">
    <source>
        <dbReference type="ARBA" id="ARBA00011073"/>
    </source>
</evidence>
<reference evidence="7" key="1">
    <citation type="journal article" date="2021" name="PeerJ">
        <title>Extensive microbial diversity within the chicken gut microbiome revealed by metagenomics and culture.</title>
        <authorList>
            <person name="Gilroy R."/>
            <person name="Ravi A."/>
            <person name="Getino M."/>
            <person name="Pursley I."/>
            <person name="Horton D.L."/>
            <person name="Alikhan N.F."/>
            <person name="Baker D."/>
            <person name="Gharbi K."/>
            <person name="Hall N."/>
            <person name="Watson M."/>
            <person name="Adriaenssens E.M."/>
            <person name="Foster-Nyarko E."/>
            <person name="Jarju S."/>
            <person name="Secka A."/>
            <person name="Antonio M."/>
            <person name="Oren A."/>
            <person name="Chaudhuri R.R."/>
            <person name="La Ragione R."/>
            <person name="Hildebrand F."/>
            <person name="Pallen M.J."/>
        </authorList>
    </citation>
    <scope>NUCLEOTIDE SEQUENCE</scope>
    <source>
        <strain evidence="7">CHK169-11906</strain>
    </source>
</reference>
<reference evidence="7" key="2">
    <citation type="submission" date="2021-04" db="EMBL/GenBank/DDBJ databases">
        <authorList>
            <person name="Gilroy R."/>
        </authorList>
    </citation>
    <scope>NUCLEOTIDE SEQUENCE</scope>
    <source>
        <strain evidence="7">CHK169-11906</strain>
    </source>
</reference>
<evidence type="ECO:0000313" key="7">
    <source>
        <dbReference type="EMBL" id="HJA98921.1"/>
    </source>
</evidence>
<dbReference type="Proteomes" id="UP000824259">
    <property type="component" value="Unassembled WGS sequence"/>
</dbReference>
<comment type="caution">
    <text evidence="7">The sequence shown here is derived from an EMBL/GenBank/DDBJ whole genome shotgun (WGS) entry which is preliminary data.</text>
</comment>
<accession>A0A9D2L459</accession>
<dbReference type="SUPFAM" id="SSF52743">
    <property type="entry name" value="Subtilisin-like"/>
    <property type="match status" value="1"/>
</dbReference>
<sequence>MKIFSPKLIGILAIASLCSCVEDRLDEGVAGDQSSGQDKIIHTTYNAVKGEMLVQLSEEAVSNLEREASRAGATRSGIQPFDAALDEIHAVKFERVFPYVEETEANLRHHGLHRWYLVTFDEDVDLNSAAERLAEVGNDVSLVQFNGRVIKNFSEDVVSFNEVWGGAVPQIGTRADDAPFFDDPKLPLQWHYKNTGDETLVKPIKAGADINVEPAWELCAGNPNIIVAVCDQGVDPTHEDLASNMWVNEAELNGAPNTDNDGNGYKNDVYGYNFALDQGDLTWNQANDNAHGTHVAGTVAAVNHNLTGVSGVAGGSGNHDGVKIMSIQIFSRGYEASTAQVAKGIVYAANEGASILQCSWGVKSGAYTSDEQYEQTRGLEAQAFRYFNTEKTPARANSPIIDGGISIVSAGNNGRACSYPGAYAQVVCVTSLAADYTPSTFTNYGTPADIAAPGGDSFYYTYNASAGEVLSTVPAPDKYGYMSGTSMSAPHVSGVAALGLSYAYQLGKKFTAKEFRSMLLGAVDDLDPYLTGIKNYTPYSSDGFYQNGSMDMSTYKGKMGSGIVDAYKLLMSVRGTPAITVALNEPTTVALESYYGDITSTMSYVLNVSEEVKEKLGMTIEQVDDHTVKITCTKQSAGLGQIESAVGETDLSREVAIICRAKVASNGGWL</sequence>
<dbReference type="Pfam" id="PF00082">
    <property type="entry name" value="Peptidase_S8"/>
    <property type="match status" value="1"/>
</dbReference>
<feature type="active site" description="Charge relay system" evidence="5">
    <location>
        <position position="291"/>
    </location>
</feature>
<name>A0A9D2L459_9BACT</name>
<dbReference type="PROSITE" id="PS51892">
    <property type="entry name" value="SUBTILASE"/>
    <property type="match status" value="1"/>
</dbReference>
<dbReference type="PROSITE" id="PS51257">
    <property type="entry name" value="PROKAR_LIPOPROTEIN"/>
    <property type="match status" value="1"/>
</dbReference>
<dbReference type="Gene3D" id="3.40.50.200">
    <property type="entry name" value="Peptidase S8/S53 domain"/>
    <property type="match status" value="1"/>
</dbReference>
<dbReference type="InterPro" id="IPR022398">
    <property type="entry name" value="Peptidase_S8_His-AS"/>
</dbReference>
<dbReference type="PROSITE" id="PS00138">
    <property type="entry name" value="SUBTILASE_SER"/>
    <property type="match status" value="1"/>
</dbReference>
<evidence type="ECO:0000256" key="5">
    <source>
        <dbReference type="PROSITE-ProRule" id="PRU01240"/>
    </source>
</evidence>
<dbReference type="PANTHER" id="PTHR43806">
    <property type="entry name" value="PEPTIDASE S8"/>
    <property type="match status" value="1"/>
</dbReference>
<dbReference type="PROSITE" id="PS00137">
    <property type="entry name" value="SUBTILASE_HIS"/>
    <property type="match status" value="1"/>
</dbReference>
<dbReference type="InterPro" id="IPR015500">
    <property type="entry name" value="Peptidase_S8_subtilisin-rel"/>
</dbReference>
<dbReference type="InterPro" id="IPR036852">
    <property type="entry name" value="Peptidase_S8/S53_dom_sf"/>
</dbReference>
<evidence type="ECO:0000259" key="6">
    <source>
        <dbReference type="Pfam" id="PF00082"/>
    </source>
</evidence>